<dbReference type="SUPFAM" id="SSF52317">
    <property type="entry name" value="Class I glutamine amidotransferase-like"/>
    <property type="match status" value="1"/>
</dbReference>
<dbReference type="GO" id="GO:0034722">
    <property type="term" value="F:gamma-glutamyl-peptidase activity"/>
    <property type="evidence" value="ECO:0007669"/>
    <property type="project" value="UniProtKB-UniRule"/>
</dbReference>
<feature type="signal peptide" evidence="3">
    <location>
        <begin position="1"/>
        <end position="20"/>
    </location>
</feature>
<dbReference type="PANTHER" id="PTHR11315">
    <property type="entry name" value="PROTEASE FAMILY C26 GAMMA-GLUTAMYL HYDROLASE"/>
    <property type="match status" value="1"/>
</dbReference>
<name>A0AAD2D079_EUPCR</name>
<dbReference type="EMBL" id="CAMPGE010017127">
    <property type="protein sequence ID" value="CAI2375635.1"/>
    <property type="molecule type" value="Genomic_DNA"/>
</dbReference>
<dbReference type="PANTHER" id="PTHR11315:SF0">
    <property type="entry name" value="FOLATE GAMMA-GLUTAMYL HYDROLASE"/>
    <property type="match status" value="1"/>
</dbReference>
<dbReference type="Gene3D" id="3.40.50.880">
    <property type="match status" value="1"/>
</dbReference>
<comment type="caution">
    <text evidence="5">The sequence shown here is derived from an EMBL/GenBank/DDBJ whole genome shotgun (WGS) entry which is preliminary data.</text>
</comment>
<dbReference type="Pfam" id="PF00117">
    <property type="entry name" value="GATase"/>
    <property type="match status" value="1"/>
</dbReference>
<evidence type="ECO:0000313" key="6">
    <source>
        <dbReference type="Proteomes" id="UP001295684"/>
    </source>
</evidence>
<gene>
    <name evidence="5" type="ORF">ECRASSUSDP1_LOCUS16998</name>
</gene>
<dbReference type="AlphaFoldDB" id="A0AAD2D079"/>
<evidence type="ECO:0000313" key="5">
    <source>
        <dbReference type="EMBL" id="CAI2375635.1"/>
    </source>
</evidence>
<accession>A0AAD2D079</accession>
<proteinExistence type="predicted"/>
<dbReference type="InterPro" id="IPR029062">
    <property type="entry name" value="Class_I_gatase-like"/>
</dbReference>
<keyword evidence="3" id="KW-0732">Signal</keyword>
<reference evidence="5" key="1">
    <citation type="submission" date="2023-07" db="EMBL/GenBank/DDBJ databases">
        <authorList>
            <consortium name="AG Swart"/>
            <person name="Singh M."/>
            <person name="Singh A."/>
            <person name="Seah K."/>
            <person name="Emmerich C."/>
        </authorList>
    </citation>
    <scope>NUCLEOTIDE SEQUENCE</scope>
    <source>
        <strain evidence="5">DP1</strain>
    </source>
</reference>
<feature type="chain" id="PRO_5042218124" description="folate gamma-glutamyl hydrolase" evidence="3">
    <location>
        <begin position="21"/>
        <end position="339"/>
    </location>
</feature>
<keyword evidence="6" id="KW-1185">Reference proteome</keyword>
<dbReference type="PROSITE" id="PS51273">
    <property type="entry name" value="GATASE_TYPE_1"/>
    <property type="match status" value="1"/>
</dbReference>
<evidence type="ECO:0000259" key="4">
    <source>
        <dbReference type="Pfam" id="PF00117"/>
    </source>
</evidence>
<evidence type="ECO:0000256" key="1">
    <source>
        <dbReference type="PIRSR" id="PIRSR615527-1"/>
    </source>
</evidence>
<feature type="active site" evidence="2">
    <location>
        <position position="268"/>
    </location>
</feature>
<dbReference type="PROSITE" id="PS51275">
    <property type="entry name" value="PEPTIDASE_C26_GGH"/>
    <property type="match status" value="1"/>
</dbReference>
<dbReference type="GO" id="GO:0046900">
    <property type="term" value="P:tetrahydrofolylpolyglutamate metabolic process"/>
    <property type="evidence" value="ECO:0007669"/>
    <property type="project" value="TreeGrafter"/>
</dbReference>
<feature type="active site" description="Proton donor" evidence="1">
    <location>
        <position position="268"/>
    </location>
</feature>
<comment type="catalytic activity">
    <reaction evidence="2">
        <text>(6S)-5,6,7,8-tetrahydrofolyl-(gamma-L-Glu)(n) + (n-1) H2O = (6S)-5,6,7,8-tetrahydrofolate + (n-1) L-glutamate</text>
        <dbReference type="Rhea" id="RHEA:56784"/>
        <dbReference type="Rhea" id="RHEA-COMP:14738"/>
        <dbReference type="ChEBI" id="CHEBI:15377"/>
        <dbReference type="ChEBI" id="CHEBI:29985"/>
        <dbReference type="ChEBI" id="CHEBI:57453"/>
        <dbReference type="ChEBI" id="CHEBI:141005"/>
        <dbReference type="EC" id="3.4.19.9"/>
    </reaction>
</comment>
<evidence type="ECO:0000256" key="3">
    <source>
        <dbReference type="SAM" id="SignalP"/>
    </source>
</evidence>
<dbReference type="Proteomes" id="UP001295684">
    <property type="component" value="Unassembled WGS sequence"/>
</dbReference>
<dbReference type="EC" id="3.4.19.9" evidence="2"/>
<evidence type="ECO:0000256" key="2">
    <source>
        <dbReference type="PROSITE-ProRule" id="PRU00607"/>
    </source>
</evidence>
<feature type="active site" description="Nucleophile" evidence="1 2">
    <location>
        <position position="159"/>
    </location>
</feature>
<sequence length="339" mass="39008">MITKIVAFIVLNLVVTLVTASYLESGGVKKFINTLIEYVTSEDFDQENPDQKTNLRPIIGIVAKPAINKSPYTTFIMAAYSKYAQSSGARVVPIPYDLSDEEIQFRMEGINGLILPGGADWLMEKNNTFTKYTSKVKLMIDHAKRMNDEGIYFPVLGICLGFEQLILFEEPVYEIFGEFDSRDFPTSLKFEVDAKSTKMFQNIDVSQVKDKNLTYHHHFRGFNVSLFTDTPSIKEAYRITSTSSDRIGQKFVSSVEHYNYPFYGLQFHPEKPSYIWIKDKNIPHSPEAIKFSQDLIINFVKECRKNFNAFESRKIENKLMIENAFLNLTLTTSQDIYLF</sequence>
<keyword evidence="2" id="KW-0378">Hydrolase</keyword>
<dbReference type="GO" id="GO:0005773">
    <property type="term" value="C:vacuole"/>
    <property type="evidence" value="ECO:0007669"/>
    <property type="project" value="TreeGrafter"/>
</dbReference>
<protein>
    <recommendedName>
        <fullName evidence="2">folate gamma-glutamyl hydrolase</fullName>
        <ecNumber evidence="2">3.4.19.9</ecNumber>
    </recommendedName>
</protein>
<organism evidence="5 6">
    <name type="scientific">Euplotes crassus</name>
    <dbReference type="NCBI Taxonomy" id="5936"/>
    <lineage>
        <taxon>Eukaryota</taxon>
        <taxon>Sar</taxon>
        <taxon>Alveolata</taxon>
        <taxon>Ciliophora</taxon>
        <taxon>Intramacronucleata</taxon>
        <taxon>Spirotrichea</taxon>
        <taxon>Hypotrichia</taxon>
        <taxon>Euplotida</taxon>
        <taxon>Euplotidae</taxon>
        <taxon>Moneuplotes</taxon>
    </lineage>
</organism>
<dbReference type="InterPro" id="IPR017926">
    <property type="entry name" value="GATASE"/>
</dbReference>
<dbReference type="InterPro" id="IPR015527">
    <property type="entry name" value="Pept_C26_g-glut_hydrolase"/>
</dbReference>
<feature type="domain" description="Glutamine amidotransferase" evidence="4">
    <location>
        <begin position="82"/>
        <end position="271"/>
    </location>
</feature>